<dbReference type="InterPro" id="IPR016007">
    <property type="entry name" value="Alpha_rhamnosid"/>
</dbReference>
<dbReference type="GO" id="GO:0005975">
    <property type="term" value="P:carbohydrate metabolic process"/>
    <property type="evidence" value="ECO:0007669"/>
    <property type="project" value="InterPro"/>
</dbReference>
<name>A0A5J4Q2P9_9ZZZZ</name>
<gene>
    <name evidence="4" type="ORF">EZS27_033581</name>
</gene>
<dbReference type="SUPFAM" id="SSF49785">
    <property type="entry name" value="Galactose-binding domain-like"/>
    <property type="match status" value="1"/>
</dbReference>
<dbReference type="Pfam" id="PF05592">
    <property type="entry name" value="Bac_rhamnosid"/>
    <property type="match status" value="1"/>
</dbReference>
<dbReference type="InterPro" id="IPR012341">
    <property type="entry name" value="6hp_glycosidase-like_sf"/>
</dbReference>
<feature type="domain" description="Alpha-L-rhamnosidase concanavalin-like" evidence="1">
    <location>
        <begin position="355"/>
        <end position="452"/>
    </location>
</feature>
<dbReference type="Gene3D" id="2.60.120.260">
    <property type="entry name" value="Galactose-binding domain-like"/>
    <property type="match status" value="2"/>
</dbReference>
<evidence type="ECO:0000313" key="4">
    <source>
        <dbReference type="EMBL" id="KAA6316055.1"/>
    </source>
</evidence>
<dbReference type="EMBL" id="SNRY01005019">
    <property type="protein sequence ID" value="KAA6316055.1"/>
    <property type="molecule type" value="Genomic_DNA"/>
</dbReference>
<feature type="domain" description="Bacterial alpha-L-rhamnosidase N-terminal" evidence="2">
    <location>
        <begin position="177"/>
        <end position="344"/>
    </location>
</feature>
<accession>A0A5J4Q2P9</accession>
<proteinExistence type="predicted"/>
<organism evidence="4">
    <name type="scientific">termite gut metagenome</name>
    <dbReference type="NCBI Taxonomy" id="433724"/>
    <lineage>
        <taxon>unclassified sequences</taxon>
        <taxon>metagenomes</taxon>
        <taxon>organismal metagenomes</taxon>
    </lineage>
</organism>
<dbReference type="Pfam" id="PF17389">
    <property type="entry name" value="Bac_rhamnosid6H"/>
    <property type="match status" value="1"/>
</dbReference>
<dbReference type="PROSITE" id="PS51257">
    <property type="entry name" value="PROKAR_LIPOPROTEIN"/>
    <property type="match status" value="1"/>
</dbReference>
<dbReference type="Gene3D" id="1.50.10.10">
    <property type="match status" value="1"/>
</dbReference>
<dbReference type="AlphaFoldDB" id="A0A5J4Q2P9"/>
<evidence type="ECO:0000259" key="2">
    <source>
        <dbReference type="Pfam" id="PF08531"/>
    </source>
</evidence>
<feature type="domain" description="Alpha-L-rhamnosidase six-hairpin glycosidase" evidence="3">
    <location>
        <begin position="458"/>
        <end position="504"/>
    </location>
</feature>
<evidence type="ECO:0000259" key="3">
    <source>
        <dbReference type="Pfam" id="PF17389"/>
    </source>
</evidence>
<dbReference type="InterPro" id="IPR013737">
    <property type="entry name" value="Bac_rhamnosid_N"/>
</dbReference>
<feature type="non-terminal residue" evidence="4">
    <location>
        <position position="505"/>
    </location>
</feature>
<dbReference type="InterPro" id="IPR013783">
    <property type="entry name" value="Ig-like_fold"/>
</dbReference>
<evidence type="ECO:0008006" key="5">
    <source>
        <dbReference type="Google" id="ProtNLM"/>
    </source>
</evidence>
<dbReference type="PANTHER" id="PTHR33307">
    <property type="entry name" value="ALPHA-RHAMNOSIDASE (EUROFUNG)"/>
    <property type="match status" value="1"/>
</dbReference>
<dbReference type="PANTHER" id="PTHR33307:SF6">
    <property type="entry name" value="ALPHA-RHAMNOSIDASE (EUROFUNG)-RELATED"/>
    <property type="match status" value="1"/>
</dbReference>
<dbReference type="InterPro" id="IPR008979">
    <property type="entry name" value="Galactose-bd-like_sf"/>
</dbReference>
<dbReference type="InterPro" id="IPR035396">
    <property type="entry name" value="Bac_rhamnosid6H"/>
</dbReference>
<protein>
    <recommendedName>
        <fullName evidence="5">Alpha-L-rhamnosidase</fullName>
    </recommendedName>
</protein>
<dbReference type="Pfam" id="PF25788">
    <property type="entry name" value="Ig_Rha78A_N"/>
    <property type="match status" value="1"/>
</dbReference>
<dbReference type="Pfam" id="PF08531">
    <property type="entry name" value="Bac_rhamnosid_N"/>
    <property type="match status" value="1"/>
</dbReference>
<comment type="caution">
    <text evidence="4">The sequence shown here is derived from an EMBL/GenBank/DDBJ whole genome shotgun (WGS) entry which is preliminary data.</text>
</comment>
<dbReference type="InterPro" id="IPR008902">
    <property type="entry name" value="Rhamnosid_concanavalin"/>
</dbReference>
<sequence>MKNFRFIFVCLLAVIVSSCQQKAPAELTGLRCEMLSNPLGIDCSNPHLSWEIIGSQRDIRQTEYRIIVASSPEKLDNDEGDLWDSGTVPSDASSQVQYGGKALESRAQCFWKVQVTTNKGESAWSKPAYWTMGLLNDSDWQAQWTGLDKSFEYDSPDAPHTRLSARYFRKEFTSGNTVKKAVLYISGLGLYKLYINGKEIGEQELSPTPTDYTKSVKYNTFDVTNSIQKKTNTLGVVLGNGRFFNMRPGGVKHFGFPKMIVQLEIEYADGNRQTVISDTTWKVTTDGPIRTNNEFDGEEYDANKEMPGWNKSGFDAGNWLQAEQTNSPGGALKAQINPNIRVMEVIKPVAIAEPNPGKYILDMGQNMVGRLKIQTKGKKGDCVKLRFAETLKPDGTLYLDNIRGAEVTDKYTLKGISGESWEPVFTYHGFRYVEITGYPGKPSLNDFEGKVLYDEMETTGTFETSNPVLNQIYKNAYWGIRSNYRGMPTDCPQRDERMGWLGDRA</sequence>
<evidence type="ECO:0000259" key="1">
    <source>
        <dbReference type="Pfam" id="PF05592"/>
    </source>
</evidence>
<dbReference type="Gene3D" id="2.60.40.10">
    <property type="entry name" value="Immunoglobulins"/>
    <property type="match status" value="1"/>
</dbReference>
<reference evidence="4" key="1">
    <citation type="submission" date="2019-03" db="EMBL/GenBank/DDBJ databases">
        <title>Single cell metagenomics reveals metabolic interactions within the superorganism composed of flagellate Streblomastix strix and complex community of Bacteroidetes bacteria on its surface.</title>
        <authorList>
            <person name="Treitli S.C."/>
            <person name="Kolisko M."/>
            <person name="Husnik F."/>
            <person name="Keeling P."/>
            <person name="Hampl V."/>
        </authorList>
    </citation>
    <scope>NUCLEOTIDE SEQUENCE</scope>
    <source>
        <strain evidence="4">STM</strain>
    </source>
</reference>